<dbReference type="PROSITE" id="PS00211">
    <property type="entry name" value="ABC_TRANSPORTER_1"/>
    <property type="match status" value="1"/>
</dbReference>
<dbReference type="SUPFAM" id="SSF52540">
    <property type="entry name" value="P-loop containing nucleoside triphosphate hydrolases"/>
    <property type="match status" value="1"/>
</dbReference>
<dbReference type="PANTHER" id="PTHR43038:SF3">
    <property type="entry name" value="ABC TRANSPORTER G FAMILY MEMBER 20 ISOFORM X1"/>
    <property type="match status" value="1"/>
</dbReference>
<gene>
    <name evidence="4" type="ORF">E0485_06380</name>
</gene>
<evidence type="ECO:0000259" key="3">
    <source>
        <dbReference type="PROSITE" id="PS50893"/>
    </source>
</evidence>
<dbReference type="PANTHER" id="PTHR43038">
    <property type="entry name" value="ATP-BINDING CASSETTE, SUB-FAMILY H, MEMBER 1"/>
    <property type="match status" value="1"/>
</dbReference>
<evidence type="ECO:0000313" key="5">
    <source>
        <dbReference type="Proteomes" id="UP000295418"/>
    </source>
</evidence>
<proteinExistence type="predicted"/>
<organism evidence="4 5">
    <name type="scientific">Paenibacillus albiflavus</name>
    <dbReference type="NCBI Taxonomy" id="2545760"/>
    <lineage>
        <taxon>Bacteria</taxon>
        <taxon>Bacillati</taxon>
        <taxon>Bacillota</taxon>
        <taxon>Bacilli</taxon>
        <taxon>Bacillales</taxon>
        <taxon>Paenibacillaceae</taxon>
        <taxon>Paenibacillus</taxon>
    </lineage>
</organism>
<dbReference type="GO" id="GO:0016887">
    <property type="term" value="F:ATP hydrolysis activity"/>
    <property type="evidence" value="ECO:0007669"/>
    <property type="project" value="InterPro"/>
</dbReference>
<dbReference type="SMART" id="SM00382">
    <property type="entry name" value="AAA"/>
    <property type="match status" value="1"/>
</dbReference>
<dbReference type="Pfam" id="PF00005">
    <property type="entry name" value="ABC_tran"/>
    <property type="match status" value="1"/>
</dbReference>
<accession>A0A4R4EJN7</accession>
<dbReference type="InterPro" id="IPR017871">
    <property type="entry name" value="ABC_transporter-like_CS"/>
</dbReference>
<dbReference type="OrthoDB" id="9804819at2"/>
<evidence type="ECO:0000256" key="1">
    <source>
        <dbReference type="ARBA" id="ARBA00022741"/>
    </source>
</evidence>
<protein>
    <submittedName>
        <fullName evidence="4">ABC transporter ATP-binding protein</fullName>
    </submittedName>
</protein>
<evidence type="ECO:0000256" key="2">
    <source>
        <dbReference type="ARBA" id="ARBA00022840"/>
    </source>
</evidence>
<dbReference type="InterPro" id="IPR003439">
    <property type="entry name" value="ABC_transporter-like_ATP-bd"/>
</dbReference>
<dbReference type="Gene3D" id="3.40.50.300">
    <property type="entry name" value="P-loop containing nucleotide triphosphate hydrolases"/>
    <property type="match status" value="1"/>
</dbReference>
<dbReference type="Proteomes" id="UP000295418">
    <property type="component" value="Unassembled WGS sequence"/>
</dbReference>
<dbReference type="AlphaFoldDB" id="A0A4R4EJN7"/>
<keyword evidence="5" id="KW-1185">Reference proteome</keyword>
<dbReference type="EMBL" id="SKFG01000003">
    <property type="protein sequence ID" value="TCZ79480.1"/>
    <property type="molecule type" value="Genomic_DNA"/>
</dbReference>
<sequence length="242" mass="26457">MSVQDRIQLVGVNRLFNKTQVLHDVSFTVPPAQIYGLLGPSGSGKTTIVKLIAGIDQATSGDVFVLGNRMPKLSVLSNIGYMAQSDALYHELTAEDNLIFFASLFGLKSAHRKQRIKEVMELVDLSSHLHKRVSLFSGGMKRRLSLAIALLHEPSILILDEPTVGIDPLLRQSIWSKLEGLSKQGTTILITTHVMDEAAKCDRLGMIRNGRLIAEGTPQQLQEQTGADSLEGVFIHYGGADL</sequence>
<keyword evidence="2 4" id="KW-0067">ATP-binding</keyword>
<feature type="domain" description="ABC transporter" evidence="3">
    <location>
        <begin position="7"/>
        <end position="234"/>
    </location>
</feature>
<dbReference type="InterPro" id="IPR027417">
    <property type="entry name" value="P-loop_NTPase"/>
</dbReference>
<keyword evidence="1" id="KW-0547">Nucleotide-binding</keyword>
<dbReference type="GO" id="GO:0005524">
    <property type="term" value="F:ATP binding"/>
    <property type="evidence" value="ECO:0007669"/>
    <property type="project" value="UniProtKB-KW"/>
</dbReference>
<evidence type="ECO:0000313" key="4">
    <source>
        <dbReference type="EMBL" id="TCZ79480.1"/>
    </source>
</evidence>
<dbReference type="PROSITE" id="PS50893">
    <property type="entry name" value="ABC_TRANSPORTER_2"/>
    <property type="match status" value="1"/>
</dbReference>
<reference evidence="4 5" key="1">
    <citation type="submission" date="2019-03" db="EMBL/GenBank/DDBJ databases">
        <authorList>
            <person name="Kim M.K.M."/>
        </authorList>
    </citation>
    <scope>NUCLEOTIDE SEQUENCE [LARGE SCALE GENOMIC DNA]</scope>
    <source>
        <strain evidence="4 5">18JY21-1</strain>
    </source>
</reference>
<name>A0A4R4EJN7_9BACL</name>
<dbReference type="RefSeq" id="WP_132417139.1">
    <property type="nucleotide sequence ID" value="NZ_SKFG01000003.1"/>
</dbReference>
<comment type="caution">
    <text evidence="4">The sequence shown here is derived from an EMBL/GenBank/DDBJ whole genome shotgun (WGS) entry which is preliminary data.</text>
</comment>
<dbReference type="InterPro" id="IPR003593">
    <property type="entry name" value="AAA+_ATPase"/>
</dbReference>